<dbReference type="EMBL" id="LKEB01000001">
    <property type="protein sequence ID" value="ROW18020.1"/>
    <property type="molecule type" value="Genomic_DNA"/>
</dbReference>
<reference evidence="2 3" key="1">
    <citation type="submission" date="2015-09" db="EMBL/GenBank/DDBJ databases">
        <title>Host preference determinants of Valsa canker pathogens revealed by comparative genomics.</title>
        <authorList>
            <person name="Yin Z."/>
            <person name="Huang L."/>
        </authorList>
    </citation>
    <scope>NUCLEOTIDE SEQUENCE [LARGE SCALE GENOMIC DNA]</scope>
    <source>
        <strain evidence="2 3">SXYLt</strain>
    </source>
</reference>
<feature type="compositionally biased region" description="Basic and acidic residues" evidence="1">
    <location>
        <begin position="158"/>
        <end position="187"/>
    </location>
</feature>
<organism evidence="2 3">
    <name type="scientific">Cytospora leucostoma</name>
    <dbReference type="NCBI Taxonomy" id="1230097"/>
    <lineage>
        <taxon>Eukaryota</taxon>
        <taxon>Fungi</taxon>
        <taxon>Dikarya</taxon>
        <taxon>Ascomycota</taxon>
        <taxon>Pezizomycotina</taxon>
        <taxon>Sordariomycetes</taxon>
        <taxon>Sordariomycetidae</taxon>
        <taxon>Diaporthales</taxon>
        <taxon>Cytosporaceae</taxon>
        <taxon>Cytospora</taxon>
    </lineage>
</organism>
<dbReference type="OrthoDB" id="296767at2759"/>
<sequence length="1335" mass="146349">MKGPALAMAAPAVEPSPIHRSHSSPDLFLDASPLTKSSLAISSRTGSTASIHSEDGSSRSGSSPHFEVPSFDFGPTEFETQLPIESRLPRVHVTSDDKPETLNPEPGKPLEPMAVPTATTLTPRSSLSKSVGDRPRSWLPSKSVDGTEKPSVLRRTRKTEEDHKVEKDAGKRKSEDDIRFLTPRDRSSSFANFAKKSWISSSRSPSPKRDTSVKAPVKGAEGAAGNESPRDPARLTPQKLTRKRPKADSLGDDNSSKSSDSLGSTSSRALSRASVYFGKIKQKPQQSPAHGNGHLEVPSPAQSVKSDSTLQATTANSASENPNPRLSSQTALSSTSETSSGGTGSTGITEPSQTSDTMAHKSHSPRDPLFATFRRLDSEYAIFLSKPTTAQRILVARNTLIPFLRNHGNHSTSDNDQLSPEDIDRRATILHKWWNGLLELLEGSAKRPAVSFTAIQANTTTTNLQPVAGVDRPGLLELITYIMMRPEWRINTSSFRPLRYRSPHEVVRGRADTKTSVDFIAESAEHNVRTMFVNNLLSQMAIVVEKMSSRHAPVSMVTFCGKACAYAFFFVPAISEVLVRLWGLTPDLLRRVADEFGLPRRSKGESEDIVSLFPSTLHKLGWTSVKTMTDTLRLTTKLSLAAAKIHWHGPWVSRWRGGDTDLFFIFCKYYHILADDYMPIDLPLVEKARAPAFALVHAQLLSVLDTTIHHRQAAFENMMNPNILDTANGADAMAAALAQLPPSNLLRGMDENRLIVLLKDMLSENAVGGLQAGTRQTFATAFMSILKAATKKTPVFKQAPVLVLVDFLQEVLFAFDAYAGYTKSDSKGRQGEVDTPIDHVDWKFWLEVCHKILYESNSTMSEIRILSFIFSAWDILAADLARKEELCIGWLLSEEVFDKFFNNYTPMVRAYFMRLLCWRMCRDQGSPTELDLRIFLLVSERLKQVWSHYLWKKQQAEATGKLPPSTAPCHPQPGKRFMIIRMEMTPPQTGLLQGGFDTMNGTLGFGGPDLTVSTPVETTGVSSPQNESTAKKKWSIFGKMLHFGSSTSPSGPNAANGRRDSTTENDLDAARSATAASSGSPAPSKVDHSAKESDASSTGSTPVYDAAQYVFKFTLGTLPWHHATEMMGHAGGLLSTLPRERVLHRPRLPTPAQARVTAKLAATGGQGDPPPRAPGRPSHERTQSGVSQRSQQSRRSQRGLINEARNASPLEAGDGPAEKENDKPSSVPSLPPIQRVASVSSNGGNSIQSPTSEDGDHLYIHTYRGRSDFDRQVVQPVQPVGFHVDRVTYSGRALAEWGIVVNECNSFVERRRDEGVCGLKDVEVPSLGLDNLRRG</sequence>
<dbReference type="PANTHER" id="PTHR37988">
    <property type="entry name" value="UPF0592 MEMBRANE PROTEIN C7D4.03C"/>
    <property type="match status" value="1"/>
</dbReference>
<dbReference type="InterPro" id="IPR013887">
    <property type="entry name" value="UPF0592"/>
</dbReference>
<evidence type="ECO:0000313" key="3">
    <source>
        <dbReference type="Proteomes" id="UP000285146"/>
    </source>
</evidence>
<feature type="compositionally biased region" description="Polar residues" evidence="1">
    <location>
        <begin position="34"/>
        <end position="49"/>
    </location>
</feature>
<feature type="compositionally biased region" description="Low complexity" evidence="1">
    <location>
        <begin position="327"/>
        <end position="340"/>
    </location>
</feature>
<feature type="region of interest" description="Disordered" evidence="1">
    <location>
        <begin position="1"/>
        <end position="366"/>
    </location>
</feature>
<dbReference type="PANTHER" id="PTHR37988:SF1">
    <property type="entry name" value="UPF0592 MEMBRANE PROTEIN C7D4.03C"/>
    <property type="match status" value="1"/>
</dbReference>
<feature type="compositionally biased region" description="Polar residues" evidence="1">
    <location>
        <begin position="1237"/>
        <end position="1252"/>
    </location>
</feature>
<feature type="compositionally biased region" description="Polar residues" evidence="1">
    <location>
        <begin position="1044"/>
        <end position="1053"/>
    </location>
</feature>
<dbReference type="STRING" id="1230097.A0A423XNX5"/>
<name>A0A423XNX5_9PEZI</name>
<feature type="compositionally biased region" description="Basic and acidic residues" evidence="1">
    <location>
        <begin position="1085"/>
        <end position="1094"/>
    </location>
</feature>
<comment type="caution">
    <text evidence="2">The sequence shown here is derived from an EMBL/GenBank/DDBJ whole genome shotgun (WGS) entry which is preliminary data.</text>
</comment>
<evidence type="ECO:0000313" key="2">
    <source>
        <dbReference type="EMBL" id="ROW18020.1"/>
    </source>
</evidence>
<evidence type="ECO:0000256" key="1">
    <source>
        <dbReference type="SAM" id="MobiDB-lite"/>
    </source>
</evidence>
<feature type="compositionally biased region" description="Low complexity" evidence="1">
    <location>
        <begin position="252"/>
        <end position="274"/>
    </location>
</feature>
<feature type="compositionally biased region" description="Polar residues" evidence="1">
    <location>
        <begin position="117"/>
        <end position="129"/>
    </location>
</feature>
<feature type="compositionally biased region" description="Low complexity" evidence="1">
    <location>
        <begin position="195"/>
        <end position="205"/>
    </location>
</feature>
<proteinExistence type="predicted"/>
<dbReference type="InParanoid" id="A0A423XNX5"/>
<dbReference type="Pfam" id="PF08578">
    <property type="entry name" value="DUF1765"/>
    <property type="match status" value="1"/>
</dbReference>
<feature type="compositionally biased region" description="Polar residues" evidence="1">
    <location>
        <begin position="300"/>
        <end position="326"/>
    </location>
</feature>
<protein>
    <submittedName>
        <fullName evidence="2">Uncharacterized protein</fullName>
    </submittedName>
</protein>
<dbReference type="Proteomes" id="UP000285146">
    <property type="component" value="Unassembled WGS sequence"/>
</dbReference>
<keyword evidence="3" id="KW-1185">Reference proteome</keyword>
<feature type="compositionally biased region" description="Low complexity" evidence="1">
    <location>
        <begin position="1070"/>
        <end position="1084"/>
    </location>
</feature>
<gene>
    <name evidence="2" type="ORF">VPNG_00039</name>
</gene>
<feature type="region of interest" description="Disordered" evidence="1">
    <location>
        <begin position="1043"/>
        <end position="1101"/>
    </location>
</feature>
<accession>A0A423XNX5</accession>
<feature type="region of interest" description="Disordered" evidence="1">
    <location>
        <begin position="1161"/>
        <end position="1257"/>
    </location>
</feature>